<comment type="catalytic activity">
    <reaction evidence="8">
        <text>DNA(n) + a 2'-deoxyribonucleoside 5'-triphosphate = DNA(n+1) + diphosphate</text>
        <dbReference type="Rhea" id="RHEA:22508"/>
        <dbReference type="Rhea" id="RHEA-COMP:17339"/>
        <dbReference type="Rhea" id="RHEA-COMP:17340"/>
        <dbReference type="ChEBI" id="CHEBI:33019"/>
        <dbReference type="ChEBI" id="CHEBI:61560"/>
        <dbReference type="ChEBI" id="CHEBI:173112"/>
        <dbReference type="EC" id="2.7.7.7"/>
    </reaction>
</comment>
<dbReference type="PROSITE" id="PS00116">
    <property type="entry name" value="DNA_POLYMERASE_B"/>
    <property type="match status" value="1"/>
</dbReference>
<name>A0A8J5C6C5_ZINOF</name>
<evidence type="ECO:0000256" key="7">
    <source>
        <dbReference type="ARBA" id="ARBA00023125"/>
    </source>
</evidence>
<dbReference type="PANTHER" id="PTHR33568">
    <property type="entry name" value="DNA POLYMERASE"/>
    <property type="match status" value="1"/>
</dbReference>
<evidence type="ECO:0000256" key="1">
    <source>
        <dbReference type="ARBA" id="ARBA00005755"/>
    </source>
</evidence>
<keyword evidence="12" id="KW-1185">Reference proteome</keyword>
<geneLocation type="mitochondrion" evidence="11"/>
<comment type="caution">
    <text evidence="11">The sequence shown here is derived from an EMBL/GenBank/DDBJ whole genome shotgun (WGS) entry which is preliminary data.</text>
</comment>
<evidence type="ECO:0000256" key="4">
    <source>
        <dbReference type="ARBA" id="ARBA00022695"/>
    </source>
</evidence>
<dbReference type="EC" id="2.7.7.7" evidence="2"/>
<dbReference type="SUPFAM" id="SSF53098">
    <property type="entry name" value="Ribonuclease H-like"/>
    <property type="match status" value="1"/>
</dbReference>
<dbReference type="AlphaFoldDB" id="A0A8J5C6C5"/>
<reference evidence="11 12" key="1">
    <citation type="submission" date="2020-08" db="EMBL/GenBank/DDBJ databases">
        <title>Plant Genome Project.</title>
        <authorList>
            <person name="Zhang R.-G."/>
        </authorList>
    </citation>
    <scope>NUCLEOTIDE SEQUENCE [LARGE SCALE GENOMIC DNA]</scope>
    <source>
        <tissue evidence="11">Rhizome</tissue>
    </source>
</reference>
<proteinExistence type="inferred from homology"/>
<dbReference type="InterPro" id="IPR004868">
    <property type="entry name" value="DNA-dir_DNA_pol_B_mt/vir"/>
</dbReference>
<dbReference type="PANTHER" id="PTHR33568:SF3">
    <property type="entry name" value="DNA-DIRECTED DNA POLYMERASE"/>
    <property type="match status" value="1"/>
</dbReference>
<keyword evidence="5" id="KW-0235">DNA replication</keyword>
<comment type="similarity">
    <text evidence="1">Belongs to the DNA polymerase type-B family.</text>
</comment>
<dbReference type="InterPro" id="IPR036397">
    <property type="entry name" value="RNaseH_sf"/>
</dbReference>
<evidence type="ECO:0000256" key="3">
    <source>
        <dbReference type="ARBA" id="ARBA00022679"/>
    </source>
</evidence>
<feature type="region of interest" description="Disordered" evidence="9">
    <location>
        <begin position="704"/>
        <end position="734"/>
    </location>
</feature>
<dbReference type="GO" id="GO:0000166">
    <property type="term" value="F:nucleotide binding"/>
    <property type="evidence" value="ECO:0007669"/>
    <property type="project" value="InterPro"/>
</dbReference>
<dbReference type="Proteomes" id="UP000734854">
    <property type="component" value="Unassembled WGS sequence"/>
</dbReference>
<dbReference type="InterPro" id="IPR023211">
    <property type="entry name" value="DNA_pol_palm_dom_sf"/>
</dbReference>
<dbReference type="Gene3D" id="3.90.1600.10">
    <property type="entry name" value="Palm domain of DNA polymerase"/>
    <property type="match status" value="1"/>
</dbReference>
<dbReference type="InterPro" id="IPR017964">
    <property type="entry name" value="DNA-dir_DNA_pol_B_CS"/>
</dbReference>
<dbReference type="EMBL" id="JACMSC010000023">
    <property type="protein sequence ID" value="KAG6467792.1"/>
    <property type="molecule type" value="Genomic_DNA"/>
</dbReference>
<evidence type="ECO:0000259" key="10">
    <source>
        <dbReference type="Pfam" id="PF03175"/>
    </source>
</evidence>
<evidence type="ECO:0000256" key="9">
    <source>
        <dbReference type="SAM" id="MobiDB-lite"/>
    </source>
</evidence>
<feature type="compositionally biased region" description="Basic and acidic residues" evidence="9">
    <location>
        <begin position="760"/>
        <end position="792"/>
    </location>
</feature>
<dbReference type="GO" id="GO:0003677">
    <property type="term" value="F:DNA binding"/>
    <property type="evidence" value="ECO:0007669"/>
    <property type="project" value="UniProtKB-KW"/>
</dbReference>
<dbReference type="GO" id="GO:0006260">
    <property type="term" value="P:DNA replication"/>
    <property type="evidence" value="ECO:0007669"/>
    <property type="project" value="UniProtKB-KW"/>
</dbReference>
<accession>A0A8J5C6C5</accession>
<feature type="domain" description="DNA-directed DNA polymerase family B mitochondria/virus" evidence="10">
    <location>
        <begin position="339"/>
        <end position="546"/>
    </location>
</feature>
<keyword evidence="4" id="KW-0548">Nucleotidyltransferase</keyword>
<evidence type="ECO:0000313" key="12">
    <source>
        <dbReference type="Proteomes" id="UP000734854"/>
    </source>
</evidence>
<dbReference type="GO" id="GO:0003887">
    <property type="term" value="F:DNA-directed DNA polymerase activity"/>
    <property type="evidence" value="ECO:0007669"/>
    <property type="project" value="UniProtKB-KW"/>
</dbReference>
<dbReference type="Gene3D" id="3.30.420.10">
    <property type="entry name" value="Ribonuclease H-like superfamily/Ribonuclease H"/>
    <property type="match status" value="1"/>
</dbReference>
<dbReference type="InterPro" id="IPR043502">
    <property type="entry name" value="DNA/RNA_pol_sf"/>
</dbReference>
<evidence type="ECO:0000256" key="6">
    <source>
        <dbReference type="ARBA" id="ARBA00022932"/>
    </source>
</evidence>
<feature type="compositionally biased region" description="Basic and acidic residues" evidence="9">
    <location>
        <begin position="704"/>
        <end position="729"/>
    </location>
</feature>
<sequence>MQIPYSYEISVTLGDAIPLYDENSSLLPKRKVYNRIEKLVYCYAERYEKAVIKCALIHVYYKGESPPEVVPCDKSSLEVMTSIMNVMATGLGNDDLPQVQSLQRKQSRESKVITSVKHKQCEPRPFIVADTETVLVNDVHVPYAIGYLEVFPDKDLSSSSINILYSEDLVDVFDRIEVRSMRILSNFIKELELAVRRKPRLRTVYFHNLSRFDGIFLLHHLVSCHKTFRIKALMRDHLLYEIRVYFDKSISNVLSLREQYIRYLEQDILLLGGVMKKAQATYISKYQIDVESVMTMSALSLRIFRTHDEEGFPISTLNKNQDTFIRRGYYGGHSDVYKPYGEPFWRNNLEKVELSTLFGFIETYAFCPKTIKHPFLPYKEPGSGTLLFPTGHFVGVYFSEELKYALQLGYQIPPLRGYLFDKTTSGSPFESVISSLYELRKQAKIDGAEAMSFIYKLCMNSLYGRFGMDPESQVTEICSFSQELLVKSGFRSADKLDDDVYLVNYTSNIRSLSDEEWRPPRNLAIQISAAITAYARLEMYPFISRDDCFYTDTDSVVLGSPLPEDCISSSELGKFKLEHKVRKGIFLAPKSYSLEVEDDRHIIKQKGPSKNLVTSEWFKRQFADLSRTEDIPTSANFRIDWSNLKIMRKDYRVKLSLPRSNKRESVYNEKKEWVDRKPIEVIDMGSPDATAKLKLQLMEEREKEVAEKEKKMADEDARREKEMEEIERRPRGKKKWSSLQQSFLIPLIPKKKIANSESEIAEKEPESEIAEKEPESQIATREKEISNPKPDE</sequence>
<keyword evidence="11" id="KW-0496">Mitochondrion</keyword>
<dbReference type="Pfam" id="PF03175">
    <property type="entry name" value="DNA_pol_B_2"/>
    <property type="match status" value="1"/>
</dbReference>
<organism evidence="11 12">
    <name type="scientific">Zingiber officinale</name>
    <name type="common">Ginger</name>
    <name type="synonym">Amomum zingiber</name>
    <dbReference type="NCBI Taxonomy" id="94328"/>
    <lineage>
        <taxon>Eukaryota</taxon>
        <taxon>Viridiplantae</taxon>
        <taxon>Streptophyta</taxon>
        <taxon>Embryophyta</taxon>
        <taxon>Tracheophyta</taxon>
        <taxon>Spermatophyta</taxon>
        <taxon>Magnoliopsida</taxon>
        <taxon>Liliopsida</taxon>
        <taxon>Zingiberales</taxon>
        <taxon>Zingiberaceae</taxon>
        <taxon>Zingiber</taxon>
    </lineage>
</organism>
<protein>
    <recommendedName>
        <fullName evidence="2">DNA-directed DNA polymerase</fullName>
        <ecNumber evidence="2">2.7.7.7</ecNumber>
    </recommendedName>
</protein>
<feature type="region of interest" description="Disordered" evidence="9">
    <location>
        <begin position="754"/>
        <end position="792"/>
    </location>
</feature>
<evidence type="ECO:0000313" key="11">
    <source>
        <dbReference type="EMBL" id="KAG6467792.1"/>
    </source>
</evidence>
<evidence type="ECO:0000256" key="5">
    <source>
        <dbReference type="ARBA" id="ARBA00022705"/>
    </source>
</evidence>
<keyword evidence="6" id="KW-0239">DNA-directed DNA polymerase</keyword>
<keyword evidence="7" id="KW-0238">DNA-binding</keyword>
<keyword evidence="3" id="KW-0808">Transferase</keyword>
<dbReference type="SUPFAM" id="SSF56672">
    <property type="entry name" value="DNA/RNA polymerases"/>
    <property type="match status" value="1"/>
</dbReference>
<evidence type="ECO:0000256" key="2">
    <source>
        <dbReference type="ARBA" id="ARBA00012417"/>
    </source>
</evidence>
<dbReference type="InterPro" id="IPR012337">
    <property type="entry name" value="RNaseH-like_sf"/>
</dbReference>
<evidence type="ECO:0000256" key="8">
    <source>
        <dbReference type="ARBA" id="ARBA00049244"/>
    </source>
</evidence>
<gene>
    <name evidence="11" type="ORF">ZIOFF_074303</name>
</gene>